<dbReference type="Pfam" id="PF01425">
    <property type="entry name" value="Amidase"/>
    <property type="match status" value="1"/>
</dbReference>
<dbReference type="InterPro" id="IPR004412">
    <property type="entry name" value="GatA"/>
</dbReference>
<feature type="active site" description="Charge relay system" evidence="10">
    <location>
        <position position="82"/>
    </location>
</feature>
<gene>
    <name evidence="10 12" type="primary">gatA</name>
    <name evidence="12" type="ORF">FYJ85_03880</name>
</gene>
<dbReference type="GO" id="GO:0006412">
    <property type="term" value="P:translation"/>
    <property type="evidence" value="ECO:0007669"/>
    <property type="project" value="UniProtKB-UniRule"/>
</dbReference>
<keyword evidence="13" id="KW-1185">Reference proteome</keyword>
<dbReference type="InterPro" id="IPR020556">
    <property type="entry name" value="Amidase_CS"/>
</dbReference>
<evidence type="ECO:0000256" key="8">
    <source>
        <dbReference type="ARBA" id="ARBA00022917"/>
    </source>
</evidence>
<organism evidence="12 13">
    <name type="scientific">Victivallis lenta</name>
    <dbReference type="NCBI Taxonomy" id="2606640"/>
    <lineage>
        <taxon>Bacteria</taxon>
        <taxon>Pseudomonadati</taxon>
        <taxon>Lentisphaerota</taxon>
        <taxon>Lentisphaeria</taxon>
        <taxon>Victivallales</taxon>
        <taxon>Victivallaceae</taxon>
        <taxon>Victivallis</taxon>
    </lineage>
</organism>
<dbReference type="PANTHER" id="PTHR11895:SF151">
    <property type="entry name" value="GLUTAMYL-TRNA(GLN) AMIDOTRANSFERASE SUBUNIT A"/>
    <property type="match status" value="1"/>
</dbReference>
<dbReference type="AlphaFoldDB" id="A0A844FZM3"/>
<evidence type="ECO:0000256" key="2">
    <source>
        <dbReference type="ARBA" id="ARBA00011123"/>
    </source>
</evidence>
<evidence type="ECO:0000313" key="13">
    <source>
        <dbReference type="Proteomes" id="UP000435649"/>
    </source>
</evidence>
<keyword evidence="12" id="KW-0808">Transferase</keyword>
<name>A0A844FZM3_9BACT</name>
<dbReference type="GO" id="GO:0016740">
    <property type="term" value="F:transferase activity"/>
    <property type="evidence" value="ECO:0007669"/>
    <property type="project" value="UniProtKB-KW"/>
</dbReference>
<dbReference type="InterPro" id="IPR036928">
    <property type="entry name" value="AS_sf"/>
</dbReference>
<dbReference type="InterPro" id="IPR023631">
    <property type="entry name" value="Amidase_dom"/>
</dbReference>
<feature type="domain" description="Amidase" evidence="11">
    <location>
        <begin position="27"/>
        <end position="473"/>
    </location>
</feature>
<accession>A0A844FZM3</accession>
<reference evidence="12 13" key="1">
    <citation type="submission" date="2019-08" db="EMBL/GenBank/DDBJ databases">
        <title>In-depth cultivation of the pig gut microbiome towards novel bacterial diversity and tailored functional studies.</title>
        <authorList>
            <person name="Wylensek D."/>
            <person name="Hitch T.C.A."/>
            <person name="Clavel T."/>
        </authorList>
    </citation>
    <scope>NUCLEOTIDE SEQUENCE [LARGE SCALE GENOMIC DNA]</scope>
    <source>
        <strain evidence="12 13">BBE-744-WT-12</strain>
    </source>
</reference>
<feature type="active site" description="Acyl-ester intermediate" evidence="10">
    <location>
        <position position="181"/>
    </location>
</feature>
<keyword evidence="5 10" id="KW-0436">Ligase</keyword>
<evidence type="ECO:0000256" key="6">
    <source>
        <dbReference type="ARBA" id="ARBA00022741"/>
    </source>
</evidence>
<comment type="subunit">
    <text evidence="2 10">Heterotrimer of A, B and C subunits.</text>
</comment>
<evidence type="ECO:0000256" key="3">
    <source>
        <dbReference type="ARBA" id="ARBA00012739"/>
    </source>
</evidence>
<comment type="similarity">
    <text evidence="1 10">Belongs to the amidase family. GatA subfamily.</text>
</comment>
<keyword evidence="6 10" id="KW-0547">Nucleotide-binding</keyword>
<comment type="function">
    <text evidence="10">Allows the formation of correctly charged Gln-tRNA(Gln) through the transamidation of misacylated Glu-tRNA(Gln) in organisms which lack glutaminyl-tRNA synthetase. The reaction takes place in the presence of glutamine and ATP through an activated gamma-phospho-Glu-tRNA(Gln).</text>
</comment>
<evidence type="ECO:0000256" key="9">
    <source>
        <dbReference type="ARBA" id="ARBA00047407"/>
    </source>
</evidence>
<dbReference type="SUPFAM" id="SSF75304">
    <property type="entry name" value="Amidase signature (AS) enzymes"/>
    <property type="match status" value="1"/>
</dbReference>
<evidence type="ECO:0000256" key="7">
    <source>
        <dbReference type="ARBA" id="ARBA00022840"/>
    </source>
</evidence>
<dbReference type="PANTHER" id="PTHR11895">
    <property type="entry name" value="TRANSAMIDASE"/>
    <property type="match status" value="1"/>
</dbReference>
<evidence type="ECO:0000256" key="10">
    <source>
        <dbReference type="HAMAP-Rule" id="MF_00120"/>
    </source>
</evidence>
<dbReference type="GO" id="GO:0005524">
    <property type="term" value="F:ATP binding"/>
    <property type="evidence" value="ECO:0007669"/>
    <property type="project" value="UniProtKB-KW"/>
</dbReference>
<keyword evidence="8 10" id="KW-0648">Protein biosynthesis</keyword>
<comment type="catalytic activity">
    <reaction evidence="9 10">
        <text>L-glutamyl-tRNA(Gln) + L-glutamine + ATP + H2O = L-glutaminyl-tRNA(Gln) + L-glutamate + ADP + phosphate + H(+)</text>
        <dbReference type="Rhea" id="RHEA:17521"/>
        <dbReference type="Rhea" id="RHEA-COMP:9681"/>
        <dbReference type="Rhea" id="RHEA-COMP:9684"/>
        <dbReference type="ChEBI" id="CHEBI:15377"/>
        <dbReference type="ChEBI" id="CHEBI:15378"/>
        <dbReference type="ChEBI" id="CHEBI:29985"/>
        <dbReference type="ChEBI" id="CHEBI:30616"/>
        <dbReference type="ChEBI" id="CHEBI:43474"/>
        <dbReference type="ChEBI" id="CHEBI:58359"/>
        <dbReference type="ChEBI" id="CHEBI:78520"/>
        <dbReference type="ChEBI" id="CHEBI:78521"/>
        <dbReference type="ChEBI" id="CHEBI:456216"/>
        <dbReference type="EC" id="6.3.5.7"/>
    </reaction>
</comment>
<feature type="active site" description="Charge relay system" evidence="10">
    <location>
        <position position="157"/>
    </location>
</feature>
<comment type="caution">
    <text evidence="12">The sequence shown here is derived from an EMBL/GenBank/DDBJ whole genome shotgun (WGS) entry which is preliminary data.</text>
</comment>
<dbReference type="HAMAP" id="MF_00120">
    <property type="entry name" value="GatA"/>
    <property type="match status" value="1"/>
</dbReference>
<evidence type="ECO:0000256" key="5">
    <source>
        <dbReference type="ARBA" id="ARBA00022598"/>
    </source>
</evidence>
<dbReference type="PROSITE" id="PS00571">
    <property type="entry name" value="AMIDASES"/>
    <property type="match status" value="1"/>
</dbReference>
<evidence type="ECO:0000256" key="4">
    <source>
        <dbReference type="ARBA" id="ARBA00014428"/>
    </source>
</evidence>
<evidence type="ECO:0000256" key="1">
    <source>
        <dbReference type="ARBA" id="ARBA00008069"/>
    </source>
</evidence>
<evidence type="ECO:0000259" key="11">
    <source>
        <dbReference type="Pfam" id="PF01425"/>
    </source>
</evidence>
<keyword evidence="7 10" id="KW-0067">ATP-binding</keyword>
<evidence type="ECO:0000313" key="12">
    <source>
        <dbReference type="EMBL" id="MST96184.1"/>
    </source>
</evidence>
<dbReference type="EC" id="6.3.5.7" evidence="3 10"/>
<dbReference type="GO" id="GO:0030956">
    <property type="term" value="C:glutamyl-tRNA(Gln) amidotransferase complex"/>
    <property type="evidence" value="ECO:0007669"/>
    <property type="project" value="InterPro"/>
</dbReference>
<proteinExistence type="inferred from homology"/>
<dbReference type="GO" id="GO:0050567">
    <property type="term" value="F:glutaminyl-tRNA synthase (glutamine-hydrolyzing) activity"/>
    <property type="evidence" value="ECO:0007669"/>
    <property type="project" value="UniProtKB-UniRule"/>
</dbReference>
<dbReference type="Proteomes" id="UP000435649">
    <property type="component" value="Unassembled WGS sequence"/>
</dbReference>
<dbReference type="Gene3D" id="3.90.1300.10">
    <property type="entry name" value="Amidase signature (AS) domain"/>
    <property type="match status" value="1"/>
</dbReference>
<dbReference type="InterPro" id="IPR000120">
    <property type="entry name" value="Amidase"/>
</dbReference>
<protein>
    <recommendedName>
        <fullName evidence="4 10">Glutamyl-tRNA(Gln) amidotransferase subunit A</fullName>
        <shortName evidence="10">Glu-ADT subunit A</shortName>
        <ecNumber evidence="3 10">6.3.5.7</ecNumber>
    </recommendedName>
</protein>
<sequence>MAMLNTKDRPVHAIAEDLAAGVYTSAELTADYIARVEKEDNVIKAFLKLDKEAVMLAAEESDRRRASGSPLSPYDGIPVGIKDCIVAEGETCSCASKILEPVVSPYDSTAVAQLKANGFIPFGRLNMDEFAMGSSCENSAFQKTANPRDPQRVPGGSSGGSAACVAASFAAAALGSDTGGSIRQPAAFCGIVGLKPTYGRVSRSGLVAFASSLDQIGPMTHDVEDAAILLDAIAGHDPMDSTSLPDPAGGFAEAVRKAPESFKGVKIGLPKEYFAEGGLSAGVEKAVRESIEKAKSLGAELVEVSLPHTKYAVAVYYIIATAEASANLARFDGMRYGKRVDGKDLVDTYFKSRGEGFGDEVKRRILLGTYVLSSGYYDAYYLRAQKVRTLIRRDFEEAFKSCDVLLTPVTPTVAFKFGEKSDPLQMYLSDIFTIALNLSGNCGISVPAGTDAETGMPVGVQLLAPAMAEARLLSAAQTLTRN</sequence>
<dbReference type="EMBL" id="VUNS01000003">
    <property type="protein sequence ID" value="MST96184.1"/>
    <property type="molecule type" value="Genomic_DNA"/>
</dbReference>
<dbReference type="NCBIfam" id="TIGR00132">
    <property type="entry name" value="gatA"/>
    <property type="match status" value="1"/>
</dbReference>